<sequence length="208" mass="23272">MAKEDQYRNPQGDEGRKVIEEMNEHHRELTSWGLGQISAIEGLRPKKILDIGCGGGNCLRMLTTRYPNAHADGIDISEEAVKVTLDRNAVYHSWGKIDAQVASVSDLPFPEKSFDLVTAIETYFFWPDLEKDLAHAASRLKEGGVMLIVSEQYPNGKNDEALKEACLKYGMNILPNEEVASLMEKAGLKTQTFTNEDKNWVAFVGVRQ</sequence>
<dbReference type="CDD" id="cd02440">
    <property type="entry name" value="AdoMet_MTases"/>
    <property type="match status" value="1"/>
</dbReference>
<dbReference type="GO" id="GO:0008168">
    <property type="term" value="F:methyltransferase activity"/>
    <property type="evidence" value="ECO:0007669"/>
    <property type="project" value="UniProtKB-KW"/>
</dbReference>
<dbReference type="GeneID" id="41322339"/>
<protein>
    <submittedName>
        <fullName evidence="2">Methyltransferase</fullName>
    </submittedName>
</protein>
<evidence type="ECO:0000313" key="3">
    <source>
        <dbReference type="Proteomes" id="UP000273278"/>
    </source>
</evidence>
<organism evidence="2 3">
    <name type="scientific">Methanomethylophilus alvi</name>
    <dbReference type="NCBI Taxonomy" id="1291540"/>
    <lineage>
        <taxon>Archaea</taxon>
        <taxon>Methanobacteriati</taxon>
        <taxon>Thermoplasmatota</taxon>
        <taxon>Thermoplasmata</taxon>
        <taxon>Methanomassiliicoccales</taxon>
        <taxon>Methanomethylophilaceae</taxon>
        <taxon>Methanomethylophilus</taxon>
    </lineage>
</organism>
<reference evidence="2 3" key="1">
    <citation type="submission" date="2016-10" db="EMBL/GenBank/DDBJ databases">
        <title>Complete genome of the TMA-utilizing, human hosted archaeon Methanomethylophilus alvus Gen. nov, sp. nov., strain Mx-05, derived from a pure culture.</title>
        <authorList>
            <person name="Brugere J.-F."/>
            <person name="Ben Hania W."/>
            <person name="Chaudhary P.P."/>
            <person name="Gaci N."/>
            <person name="Borrel G."/>
            <person name="Cao Van Tuat L."/>
            <person name="Fardeau M.-L."/>
            <person name="Harris H.M.B."/>
            <person name="O'Toole P.W."/>
            <person name="Ollivier B."/>
        </authorList>
    </citation>
    <scope>NUCLEOTIDE SEQUENCE [LARGE SCALE GENOMIC DNA]</scope>
    <source>
        <strain evidence="2 3">Mx-05</strain>
    </source>
</reference>
<dbReference type="InterPro" id="IPR029063">
    <property type="entry name" value="SAM-dependent_MTases_sf"/>
</dbReference>
<dbReference type="PANTHER" id="PTHR43591:SF110">
    <property type="entry name" value="RHODANESE DOMAIN-CONTAINING PROTEIN"/>
    <property type="match status" value="1"/>
</dbReference>
<dbReference type="Gene3D" id="3.40.50.150">
    <property type="entry name" value="Vaccinia Virus protein VP39"/>
    <property type="match status" value="1"/>
</dbReference>
<dbReference type="Pfam" id="PF13649">
    <property type="entry name" value="Methyltransf_25"/>
    <property type="match status" value="1"/>
</dbReference>
<dbReference type="AlphaFoldDB" id="A0A3G3IJK6"/>
<gene>
    <name evidence="2" type="ORF">BKD89_07710</name>
</gene>
<dbReference type="GO" id="GO:0032259">
    <property type="term" value="P:methylation"/>
    <property type="evidence" value="ECO:0007669"/>
    <property type="project" value="UniProtKB-KW"/>
</dbReference>
<accession>A0A3G3IJK6</accession>
<keyword evidence="2" id="KW-0808">Transferase</keyword>
<dbReference type="Proteomes" id="UP000273278">
    <property type="component" value="Chromosome"/>
</dbReference>
<evidence type="ECO:0000259" key="1">
    <source>
        <dbReference type="Pfam" id="PF13649"/>
    </source>
</evidence>
<dbReference type="OMA" id="QTHYFWP"/>
<keyword evidence="2" id="KW-0489">Methyltransferase</keyword>
<dbReference type="SUPFAM" id="SSF53335">
    <property type="entry name" value="S-adenosyl-L-methionine-dependent methyltransferases"/>
    <property type="match status" value="1"/>
</dbReference>
<feature type="domain" description="Methyltransferase" evidence="1">
    <location>
        <begin position="48"/>
        <end position="144"/>
    </location>
</feature>
<evidence type="ECO:0000313" key="2">
    <source>
        <dbReference type="EMBL" id="AYQ55672.1"/>
    </source>
</evidence>
<dbReference type="EMBL" id="CP017686">
    <property type="protein sequence ID" value="AYQ55672.1"/>
    <property type="molecule type" value="Genomic_DNA"/>
</dbReference>
<name>A0A3G3IJK6_9ARCH</name>
<dbReference type="InterPro" id="IPR041698">
    <property type="entry name" value="Methyltransf_25"/>
</dbReference>
<proteinExistence type="predicted"/>
<dbReference type="PANTHER" id="PTHR43591">
    <property type="entry name" value="METHYLTRANSFERASE"/>
    <property type="match status" value="1"/>
</dbReference>
<dbReference type="RefSeq" id="WP_015505453.1">
    <property type="nucleotide sequence ID" value="NZ_CAYARO010000001.1"/>
</dbReference>